<evidence type="ECO:0000259" key="5">
    <source>
        <dbReference type="SMART" id="SM00237"/>
    </source>
</evidence>
<dbReference type="Pfam" id="PF07995">
    <property type="entry name" value="GSDH"/>
    <property type="match status" value="2"/>
</dbReference>
<gene>
    <name evidence="6" type="ORF">SAMN02982931_01966</name>
</gene>
<reference evidence="6 7" key="1">
    <citation type="submission" date="2016-10" db="EMBL/GenBank/DDBJ databases">
        <authorList>
            <person name="de Groot N.N."/>
        </authorList>
    </citation>
    <scope>NUCLEOTIDE SEQUENCE [LARGE SCALE GENOMIC DNA]</scope>
    <source>
        <strain evidence="6 7">ATCC 35022</strain>
    </source>
</reference>
<dbReference type="Gene3D" id="2.150.10.10">
    <property type="entry name" value="Serralysin-like metalloprotease, C-terminal"/>
    <property type="match status" value="1"/>
</dbReference>
<keyword evidence="7" id="KW-1185">Reference proteome</keyword>
<evidence type="ECO:0000256" key="2">
    <source>
        <dbReference type="ARBA" id="ARBA00022737"/>
    </source>
</evidence>
<dbReference type="PANTHER" id="PTHR19328:SF13">
    <property type="entry name" value="HIPL1 PROTEIN"/>
    <property type="match status" value="1"/>
</dbReference>
<dbReference type="InterPro" id="IPR012938">
    <property type="entry name" value="Glc/Sorbosone_DH"/>
</dbReference>
<dbReference type="InterPro" id="IPR003644">
    <property type="entry name" value="Calx_beta"/>
</dbReference>
<dbReference type="Pfam" id="PF03160">
    <property type="entry name" value="Calx-beta"/>
    <property type="match status" value="1"/>
</dbReference>
<evidence type="ECO:0000313" key="6">
    <source>
        <dbReference type="EMBL" id="SDB25282.1"/>
    </source>
</evidence>
<dbReference type="GO" id="GO:0016020">
    <property type="term" value="C:membrane"/>
    <property type="evidence" value="ECO:0007669"/>
    <property type="project" value="InterPro"/>
</dbReference>
<protein>
    <submittedName>
        <fullName evidence="6">Glucose/arabinose dehydrogenase, beta-propeller fold</fullName>
    </submittedName>
</protein>
<dbReference type="AlphaFoldDB" id="A0A1G6BXC7"/>
<evidence type="ECO:0000313" key="7">
    <source>
        <dbReference type="Proteomes" id="UP000199071"/>
    </source>
</evidence>
<dbReference type="Gene3D" id="2.60.40.2030">
    <property type="match status" value="1"/>
</dbReference>
<name>A0A1G6BXC7_9HYPH</name>
<dbReference type="SMART" id="SM00237">
    <property type="entry name" value="Calx_beta"/>
    <property type="match status" value="1"/>
</dbReference>
<dbReference type="SUPFAM" id="SSF50952">
    <property type="entry name" value="Soluble quinoprotein glucose dehydrogenase"/>
    <property type="match status" value="1"/>
</dbReference>
<proteinExistence type="predicted"/>
<dbReference type="PANTHER" id="PTHR19328">
    <property type="entry name" value="HEDGEHOG-INTERACTING PROTEIN"/>
    <property type="match status" value="1"/>
</dbReference>
<dbReference type="OrthoDB" id="9770043at2"/>
<dbReference type="STRING" id="665467.SAMN02982931_01966"/>
<keyword evidence="2" id="KW-0677">Repeat</keyword>
<dbReference type="EMBL" id="FMXQ01000003">
    <property type="protein sequence ID" value="SDB25282.1"/>
    <property type="molecule type" value="Genomic_DNA"/>
</dbReference>
<dbReference type="Gene3D" id="2.120.10.30">
    <property type="entry name" value="TolB, C-terminal domain"/>
    <property type="match status" value="1"/>
</dbReference>
<dbReference type="Proteomes" id="UP000199071">
    <property type="component" value="Unassembled WGS sequence"/>
</dbReference>
<dbReference type="InterPro" id="IPR001343">
    <property type="entry name" value="Hemolysn_Ca-bd"/>
</dbReference>
<evidence type="ECO:0000256" key="1">
    <source>
        <dbReference type="ARBA" id="ARBA00022729"/>
    </source>
</evidence>
<dbReference type="Pfam" id="PF00353">
    <property type="entry name" value="HemolysinCabind"/>
    <property type="match status" value="2"/>
</dbReference>
<sequence>MTGSVFLGASEYSVREGEPFVAVTFQRTGDTSGAVQVNYATTNGTAIAGQDFPGSNGSAIIAAGTNSITVQIPITNDALAEATETFGLSILSIDSGTLLYPRTTNISILDDENPVSPPVQPELTSPYTVTTKNVVTGLEQPMNIEWLPGNPSTALVVEKTGTIKVVNTTTGVVKSVLLDIRDEVNSSSDRGLMDVALHPDFENNPYLYAFYVVDPPDTATATGLAAADGNGNRFAYVVRYEVDTSGSTLKIVDNSKTILLGAAGKTLADISGNGALDYTDPAYIAAPSSDFDTATGLYKEDYIKVDSRSHAGGALAFGPDGALYVSVGDGTSYSYADPRSVAVQDVTSLSGKILRIDPMTGDGLADNPFADLGDLSSNQSKVWQLGLRNPYSMTFSDDGRLFMSETGWYSHEEINSGDAGANFGWPYYEGDASGSLIKAPGYQDLASAAAFYAQVASGAISITAAYQSFSHLDAEPGYQISAIVGASDIYTGSKYPAAFLNDYFFADIVDGEIYTVDINDRTQTQFVTNVGAFSPVSFSQGPDGYIYFADLANGRIVRLEISTTVSEKLYYNSAGNQTITGTSANDVFVVGASSAGYEIGPASTGDGFAIWNSVGVDVLFGFETIRFSDMTINLSSLKGPVYQDDPRLVQHLVGKTASDKFVISGPSSAYAWAPTQDGTGIVVWSLTNPDDTYDVLDGFESIQFSDITVDLKAMGVTITGTKKSDKIDATHAPEGQPNPTEGNDTIIGGGKHDKIKGLGGNDHIIGGWGRDKANGGDGNDLLSGGRGTNKLIGGNGADSFIFDSRITKSFHKIMDFDSAEGDNILLAMSVFDHKKLSDGDLSAKDFSKLFDYKDNGVLKYDGDKIAKFKGAPDLDVDDFMLI</sequence>
<keyword evidence="3" id="KW-0106">Calcium</keyword>
<dbReference type="InterPro" id="IPR038081">
    <property type="entry name" value="CalX-like_sf"/>
</dbReference>
<dbReference type="InterPro" id="IPR011041">
    <property type="entry name" value="Quinoprot_gluc/sorb_DH_b-prop"/>
</dbReference>
<dbReference type="SUPFAM" id="SSF141072">
    <property type="entry name" value="CalX-like"/>
    <property type="match status" value="1"/>
</dbReference>
<feature type="region of interest" description="Disordered" evidence="4">
    <location>
        <begin position="725"/>
        <end position="748"/>
    </location>
</feature>
<evidence type="ECO:0000256" key="3">
    <source>
        <dbReference type="ARBA" id="ARBA00022837"/>
    </source>
</evidence>
<dbReference type="RefSeq" id="WP_090876223.1">
    <property type="nucleotide sequence ID" value="NZ_FMXQ01000003.1"/>
</dbReference>
<feature type="domain" description="Calx-beta" evidence="5">
    <location>
        <begin position="2"/>
        <end position="91"/>
    </location>
</feature>
<evidence type="ECO:0000256" key="4">
    <source>
        <dbReference type="SAM" id="MobiDB-lite"/>
    </source>
</evidence>
<dbReference type="SUPFAM" id="SSF51120">
    <property type="entry name" value="beta-Roll"/>
    <property type="match status" value="1"/>
</dbReference>
<dbReference type="InterPro" id="IPR011049">
    <property type="entry name" value="Serralysin-like_metalloprot_C"/>
</dbReference>
<dbReference type="GO" id="GO:0007154">
    <property type="term" value="P:cell communication"/>
    <property type="evidence" value="ECO:0007669"/>
    <property type="project" value="InterPro"/>
</dbReference>
<accession>A0A1G6BXC7</accession>
<organism evidence="6 7">
    <name type="scientific">Bauldia litoralis</name>
    <dbReference type="NCBI Taxonomy" id="665467"/>
    <lineage>
        <taxon>Bacteria</taxon>
        <taxon>Pseudomonadati</taxon>
        <taxon>Pseudomonadota</taxon>
        <taxon>Alphaproteobacteria</taxon>
        <taxon>Hyphomicrobiales</taxon>
        <taxon>Kaistiaceae</taxon>
        <taxon>Bauldia</taxon>
    </lineage>
</organism>
<dbReference type="InterPro" id="IPR011042">
    <property type="entry name" value="6-blade_b-propeller_TolB-like"/>
</dbReference>
<dbReference type="PRINTS" id="PR00313">
    <property type="entry name" value="CABNDNGRPT"/>
</dbReference>
<dbReference type="GO" id="GO:0005509">
    <property type="term" value="F:calcium ion binding"/>
    <property type="evidence" value="ECO:0007669"/>
    <property type="project" value="InterPro"/>
</dbReference>
<keyword evidence="1" id="KW-0732">Signal</keyword>